<feature type="compositionally biased region" description="Polar residues" evidence="1">
    <location>
        <begin position="307"/>
        <end position="334"/>
    </location>
</feature>
<evidence type="ECO:0000313" key="2">
    <source>
        <dbReference type="EMBL" id="ETN42340.1"/>
    </source>
</evidence>
<reference evidence="2 3" key="1">
    <citation type="submission" date="2013-03" db="EMBL/GenBank/DDBJ databases">
        <title>The Genome Sequence of Phialophora europaea CBS 101466.</title>
        <authorList>
            <consortium name="The Broad Institute Genomics Platform"/>
            <person name="Cuomo C."/>
            <person name="de Hoog S."/>
            <person name="Gorbushina A."/>
            <person name="Walker B."/>
            <person name="Young S.K."/>
            <person name="Zeng Q."/>
            <person name="Gargeya S."/>
            <person name="Fitzgerald M."/>
            <person name="Haas B."/>
            <person name="Abouelleil A."/>
            <person name="Allen A.W."/>
            <person name="Alvarado L."/>
            <person name="Arachchi H.M."/>
            <person name="Berlin A.M."/>
            <person name="Chapman S.B."/>
            <person name="Gainer-Dewar J."/>
            <person name="Goldberg J."/>
            <person name="Griggs A."/>
            <person name="Gujja S."/>
            <person name="Hansen M."/>
            <person name="Howarth C."/>
            <person name="Imamovic A."/>
            <person name="Ireland A."/>
            <person name="Larimer J."/>
            <person name="McCowan C."/>
            <person name="Murphy C."/>
            <person name="Pearson M."/>
            <person name="Poon T.W."/>
            <person name="Priest M."/>
            <person name="Roberts A."/>
            <person name="Saif S."/>
            <person name="Shea T."/>
            <person name="Sisk P."/>
            <person name="Sykes S."/>
            <person name="Wortman J."/>
            <person name="Nusbaum C."/>
            <person name="Birren B."/>
        </authorList>
    </citation>
    <scope>NUCLEOTIDE SEQUENCE [LARGE SCALE GENOMIC DNA]</scope>
    <source>
        <strain evidence="2 3">CBS 101466</strain>
    </source>
</reference>
<feature type="compositionally biased region" description="Basic residues" evidence="1">
    <location>
        <begin position="552"/>
        <end position="561"/>
    </location>
</feature>
<accession>W2S174</accession>
<proteinExistence type="predicted"/>
<dbReference type="Proteomes" id="UP000030752">
    <property type="component" value="Unassembled WGS sequence"/>
</dbReference>
<dbReference type="RefSeq" id="XP_008714076.1">
    <property type="nucleotide sequence ID" value="XM_008715854.1"/>
</dbReference>
<feature type="region of interest" description="Disordered" evidence="1">
    <location>
        <begin position="272"/>
        <end position="334"/>
    </location>
</feature>
<dbReference type="AlphaFoldDB" id="W2S174"/>
<keyword evidence="3" id="KW-1185">Reference proteome</keyword>
<feature type="compositionally biased region" description="Polar residues" evidence="1">
    <location>
        <begin position="272"/>
        <end position="286"/>
    </location>
</feature>
<dbReference type="HOGENOM" id="CLU_485722_0_0_1"/>
<feature type="region of interest" description="Disordered" evidence="1">
    <location>
        <begin position="535"/>
        <end position="561"/>
    </location>
</feature>
<dbReference type="InParanoid" id="W2S174"/>
<gene>
    <name evidence="2" type="ORF">HMPREF1541_01494</name>
</gene>
<feature type="compositionally biased region" description="Basic and acidic residues" evidence="1">
    <location>
        <begin position="85"/>
        <end position="94"/>
    </location>
</feature>
<evidence type="ECO:0000313" key="3">
    <source>
        <dbReference type="Proteomes" id="UP000030752"/>
    </source>
</evidence>
<feature type="region of interest" description="Disordered" evidence="1">
    <location>
        <begin position="20"/>
        <end position="97"/>
    </location>
</feature>
<feature type="compositionally biased region" description="Polar residues" evidence="1">
    <location>
        <begin position="20"/>
        <end position="34"/>
    </location>
</feature>
<dbReference type="OrthoDB" id="4117985at2759"/>
<dbReference type="VEuPathDB" id="FungiDB:HMPREF1541_01494"/>
<sequence length="561" mass="61712">MASHSRRKSRGSFSILSSDTIRSWSRTGARQVTSPEPEAFGRSPSSLSYCDPNNQPPATAQHAGIGTVSSSSPFTSSDALAVEKPSPRADESTTKRKHRPLSWLTFNKAQTAYPRSLSERFGLPRGQSSSSVAKSTISAPMLTSTTNTKVAEVEGVHCGELTQETFNKSTWSNKLGWVSAEDDHRTAATQARSLAERIEAEEKFQLKPVARLQKIGDALLARFRSNGGQRRGSFDMMDSSTTDQATEASKMANIQAETVNLCRDKIRNLTGQTQRYQRTRPTNLLKTTPKPGAEKWDPPLLHHGDHSCSSAALSETSDTPNFHTNDHSSQVGSLTRSFNSALDRGLLTETTNMDLIRDAAKKLGIRSKDQKRKDDLKKKISDPLPINAQFTDQHIDENNPVVPKWQAIPPPGETADVDKLLGAMPDPPKPAPVPTNDDAPEWGRVPLPEGYISYPNSPTKDKVAGPVRTRARLAANNGSEDEINPLGMHQDVGAFAEAPANLTGAYAQQKRESVLSFGQFLRECDEAEEEKEKAVAEEEERKKKEKEEKSLRKSISRVFKK</sequence>
<evidence type="ECO:0000256" key="1">
    <source>
        <dbReference type="SAM" id="MobiDB-lite"/>
    </source>
</evidence>
<feature type="compositionally biased region" description="Basic and acidic residues" evidence="1">
    <location>
        <begin position="292"/>
        <end position="306"/>
    </location>
</feature>
<feature type="compositionally biased region" description="Polar residues" evidence="1">
    <location>
        <begin position="43"/>
        <end position="58"/>
    </location>
</feature>
<dbReference type="GeneID" id="19968833"/>
<organism evidence="2 3">
    <name type="scientific">Cyphellophora europaea (strain CBS 101466)</name>
    <name type="common">Phialophora europaea</name>
    <dbReference type="NCBI Taxonomy" id="1220924"/>
    <lineage>
        <taxon>Eukaryota</taxon>
        <taxon>Fungi</taxon>
        <taxon>Dikarya</taxon>
        <taxon>Ascomycota</taxon>
        <taxon>Pezizomycotina</taxon>
        <taxon>Eurotiomycetes</taxon>
        <taxon>Chaetothyriomycetidae</taxon>
        <taxon>Chaetothyriales</taxon>
        <taxon>Cyphellophoraceae</taxon>
        <taxon>Cyphellophora</taxon>
    </lineage>
</organism>
<dbReference type="EMBL" id="KB822718">
    <property type="protein sequence ID" value="ETN42340.1"/>
    <property type="molecule type" value="Genomic_DNA"/>
</dbReference>
<name>W2S174_CYPE1</name>
<protein>
    <submittedName>
        <fullName evidence="2">Uncharacterized protein</fullName>
    </submittedName>
</protein>
<feature type="compositionally biased region" description="Basic and acidic residues" evidence="1">
    <location>
        <begin position="535"/>
        <end position="551"/>
    </location>
</feature>